<name>A0A7K0BYS1_9ACTN</name>
<sequence length="93" mass="9958">MSELAPRPGIGIGPDGSYTRRGQALAFLCGLWAMIVFLPLLVLGALLYTRAEERFPQDPDGARRLVLWSWLSLTVLPLAPAAVVAGITAALRA</sequence>
<dbReference type="EMBL" id="WEGH01000003">
    <property type="protein sequence ID" value="MQY06330.1"/>
    <property type="molecule type" value="Genomic_DNA"/>
</dbReference>
<reference evidence="2 3" key="1">
    <citation type="submission" date="2019-10" db="EMBL/GenBank/DDBJ databases">
        <title>Actinomadura rubteroloni sp. nov. and Actinomadura macrotermitis sp. nov., isolated from the gut of fungus growing-termite Macrotermes natalensis.</title>
        <authorList>
            <person name="Benndorf R."/>
            <person name="Martin K."/>
            <person name="Kuefner M."/>
            <person name="De Beer W."/>
            <person name="Kaster A.-K."/>
            <person name="Vollmers J."/>
            <person name="Poulsen M."/>
            <person name="Beemelmanns C."/>
        </authorList>
    </citation>
    <scope>NUCLEOTIDE SEQUENCE [LARGE SCALE GENOMIC DNA]</scope>
    <source>
        <strain evidence="2 3">RB68</strain>
    </source>
</reference>
<organism evidence="2 3">
    <name type="scientific">Actinomadura macrotermitis</name>
    <dbReference type="NCBI Taxonomy" id="2585200"/>
    <lineage>
        <taxon>Bacteria</taxon>
        <taxon>Bacillati</taxon>
        <taxon>Actinomycetota</taxon>
        <taxon>Actinomycetes</taxon>
        <taxon>Streptosporangiales</taxon>
        <taxon>Thermomonosporaceae</taxon>
        <taxon>Actinomadura</taxon>
    </lineage>
</organism>
<dbReference type="AlphaFoldDB" id="A0A7K0BYS1"/>
<keyword evidence="1" id="KW-1133">Transmembrane helix</keyword>
<comment type="caution">
    <text evidence="2">The sequence shown here is derived from an EMBL/GenBank/DDBJ whole genome shotgun (WGS) entry which is preliminary data.</text>
</comment>
<dbReference type="RefSeq" id="WP_153535526.1">
    <property type="nucleotide sequence ID" value="NZ_WEGH01000003.1"/>
</dbReference>
<evidence type="ECO:0000256" key="1">
    <source>
        <dbReference type="SAM" id="Phobius"/>
    </source>
</evidence>
<protein>
    <submittedName>
        <fullName evidence="2">Uncharacterized protein</fullName>
    </submittedName>
</protein>
<keyword evidence="3" id="KW-1185">Reference proteome</keyword>
<feature type="transmembrane region" description="Helical" evidence="1">
    <location>
        <begin position="68"/>
        <end position="91"/>
    </location>
</feature>
<keyword evidence="1" id="KW-0812">Transmembrane</keyword>
<dbReference type="OrthoDB" id="3481273at2"/>
<feature type="transmembrane region" description="Helical" evidence="1">
    <location>
        <begin position="25"/>
        <end position="48"/>
    </location>
</feature>
<dbReference type="Proteomes" id="UP000487268">
    <property type="component" value="Unassembled WGS sequence"/>
</dbReference>
<gene>
    <name evidence="2" type="ORF">ACRB68_44180</name>
</gene>
<evidence type="ECO:0000313" key="2">
    <source>
        <dbReference type="EMBL" id="MQY06330.1"/>
    </source>
</evidence>
<proteinExistence type="predicted"/>
<evidence type="ECO:0000313" key="3">
    <source>
        <dbReference type="Proteomes" id="UP000487268"/>
    </source>
</evidence>
<accession>A0A7K0BYS1</accession>
<keyword evidence="1" id="KW-0472">Membrane</keyword>